<keyword evidence="2" id="KW-0732">Signal</keyword>
<dbReference type="EC" id="3.1.1.-" evidence="4"/>
<keyword evidence="5" id="KW-1133">Transmembrane helix</keyword>
<dbReference type="GO" id="GO:0016787">
    <property type="term" value="F:hydrolase activity"/>
    <property type="evidence" value="ECO:0007669"/>
    <property type="project" value="UniProtKB-KW"/>
</dbReference>
<dbReference type="PROSITE" id="PS00941">
    <property type="entry name" value="CARBOXYLESTERASE_B_2"/>
    <property type="match status" value="1"/>
</dbReference>
<dbReference type="InterPro" id="IPR002018">
    <property type="entry name" value="CarbesteraseB"/>
</dbReference>
<protein>
    <recommendedName>
        <fullName evidence="4">Carboxylic ester hydrolase</fullName>
        <ecNumber evidence="4">3.1.1.-</ecNumber>
    </recommendedName>
</protein>
<dbReference type="InterPro" id="IPR029058">
    <property type="entry name" value="AB_hydrolase_fold"/>
</dbReference>
<dbReference type="PROSITE" id="PS00122">
    <property type="entry name" value="CARBOXYLESTERASE_B_1"/>
    <property type="match status" value="1"/>
</dbReference>
<reference evidence="7" key="2">
    <citation type="submission" date="2020-11" db="EMBL/GenBank/DDBJ databases">
        <authorList>
            <person name="McCartney M.A."/>
            <person name="Auch B."/>
            <person name="Kono T."/>
            <person name="Mallez S."/>
            <person name="Becker A."/>
            <person name="Gohl D.M."/>
            <person name="Silverstein K.A.T."/>
            <person name="Koren S."/>
            <person name="Bechman K.B."/>
            <person name="Herman A."/>
            <person name="Abrahante J.E."/>
            <person name="Garbe J."/>
        </authorList>
    </citation>
    <scope>NUCLEOTIDE SEQUENCE</scope>
    <source>
        <strain evidence="7">Duluth1</strain>
        <tissue evidence="7">Whole animal</tissue>
    </source>
</reference>
<comment type="similarity">
    <text evidence="1 4">Belongs to the type-B carboxylesterase/lipase family.</text>
</comment>
<dbReference type="SUPFAM" id="SSF53474">
    <property type="entry name" value="alpha/beta-Hydrolases"/>
    <property type="match status" value="1"/>
</dbReference>
<dbReference type="InterPro" id="IPR051093">
    <property type="entry name" value="Neuroligin/BSAL"/>
</dbReference>
<evidence type="ECO:0000256" key="3">
    <source>
        <dbReference type="ARBA" id="ARBA00022801"/>
    </source>
</evidence>
<dbReference type="EMBL" id="JAIWYP010000003">
    <property type="protein sequence ID" value="KAH3853648.1"/>
    <property type="molecule type" value="Genomic_DNA"/>
</dbReference>
<evidence type="ECO:0000256" key="4">
    <source>
        <dbReference type="RuleBase" id="RU361235"/>
    </source>
</evidence>
<evidence type="ECO:0000256" key="1">
    <source>
        <dbReference type="ARBA" id="ARBA00005964"/>
    </source>
</evidence>
<gene>
    <name evidence="7" type="ORF">DPMN_096180</name>
</gene>
<accession>A0A9D4R488</accession>
<dbReference type="InterPro" id="IPR019819">
    <property type="entry name" value="Carboxylesterase_B_CS"/>
</dbReference>
<dbReference type="Gene3D" id="3.40.50.1820">
    <property type="entry name" value="alpha/beta hydrolase"/>
    <property type="match status" value="1"/>
</dbReference>
<feature type="domain" description="Carboxylesterase type B" evidence="6">
    <location>
        <begin position="38"/>
        <end position="577"/>
    </location>
</feature>
<dbReference type="InterPro" id="IPR019826">
    <property type="entry name" value="Carboxylesterase_B_AS"/>
</dbReference>
<keyword evidence="8" id="KW-1185">Reference proteome</keyword>
<evidence type="ECO:0000256" key="2">
    <source>
        <dbReference type="ARBA" id="ARBA00022729"/>
    </source>
</evidence>
<feature type="transmembrane region" description="Helical" evidence="5">
    <location>
        <begin position="7"/>
        <end position="27"/>
    </location>
</feature>
<name>A0A9D4R488_DREPO</name>
<evidence type="ECO:0000259" key="6">
    <source>
        <dbReference type="Pfam" id="PF00135"/>
    </source>
</evidence>
<dbReference type="Proteomes" id="UP000828390">
    <property type="component" value="Unassembled WGS sequence"/>
</dbReference>
<dbReference type="Pfam" id="PF00135">
    <property type="entry name" value="COesterase"/>
    <property type="match status" value="1"/>
</dbReference>
<keyword evidence="5" id="KW-0812">Transmembrane</keyword>
<sequence>MTKSGDVIAFNLFHCFIILLLVVPNIVARSQNERMVSSVKTPIGTYVGLSETTTFNRSIEYYTAFKGIAYAKSPVGLLRFRRPEPTEFKKDVVYNATYHRSHCTQTPVQPFKYTAEFDQSEDCLYLNIYCPGRGVTAGGKYPVMIYIHGGSFGVGGADVYAGDVLSAFNDVIVVTINYRLGVLGFLSSGQKHDGNYGLWDMHFAIKWVNSYIEYFGGDNTRVTLFGNSAGGAAVTYQAMFPGNRGLVHRVIAQSGTCFATWALTKSPARYFEKFSIISGCLDGGYKDVMDCLRQRTTSELEKAYEAIILEEKDYLFFPTIDGDFIFDYPLLLDYESNNATNEGLSLFSELDFMNGMTSKDGANFVLSFNNMSTWTLEEFKEYVSKELLYVYKRKSPEHIMNTVVQQYWKNSSADLIPIATVTEFPTDLFFAYPAVLASVIHNSLNTRNRSGNNYLYVFDQVPSFTSQLSMLEGVTHAYELPFVFGFTEHIKTKYTADYSADNPLIPSHEDIEMSSIVMQLWTNFAKYGNPNKMKISNHHTLPVWRQYDTISGDYLILKLPFEDKIIRKHYAAQQMSFIEDLHKDMMHNGLCAMTSVFVYVVMFQSLLFI</sequence>
<reference evidence="7" key="1">
    <citation type="journal article" date="2019" name="bioRxiv">
        <title>The Genome of the Zebra Mussel, Dreissena polymorpha: A Resource for Invasive Species Research.</title>
        <authorList>
            <person name="McCartney M.A."/>
            <person name="Auch B."/>
            <person name="Kono T."/>
            <person name="Mallez S."/>
            <person name="Zhang Y."/>
            <person name="Obille A."/>
            <person name="Becker A."/>
            <person name="Abrahante J.E."/>
            <person name="Garbe J."/>
            <person name="Badalamenti J.P."/>
            <person name="Herman A."/>
            <person name="Mangelson H."/>
            <person name="Liachko I."/>
            <person name="Sullivan S."/>
            <person name="Sone E.D."/>
            <person name="Koren S."/>
            <person name="Silverstein K.A.T."/>
            <person name="Beckman K.B."/>
            <person name="Gohl D.M."/>
        </authorList>
    </citation>
    <scope>NUCLEOTIDE SEQUENCE</scope>
    <source>
        <strain evidence="7">Duluth1</strain>
        <tissue evidence="7">Whole animal</tissue>
    </source>
</reference>
<proteinExistence type="inferred from homology"/>
<keyword evidence="3 4" id="KW-0378">Hydrolase</keyword>
<evidence type="ECO:0000313" key="7">
    <source>
        <dbReference type="EMBL" id="KAH3853648.1"/>
    </source>
</evidence>
<organism evidence="7 8">
    <name type="scientific">Dreissena polymorpha</name>
    <name type="common">Zebra mussel</name>
    <name type="synonym">Mytilus polymorpha</name>
    <dbReference type="NCBI Taxonomy" id="45954"/>
    <lineage>
        <taxon>Eukaryota</taxon>
        <taxon>Metazoa</taxon>
        <taxon>Spiralia</taxon>
        <taxon>Lophotrochozoa</taxon>
        <taxon>Mollusca</taxon>
        <taxon>Bivalvia</taxon>
        <taxon>Autobranchia</taxon>
        <taxon>Heteroconchia</taxon>
        <taxon>Euheterodonta</taxon>
        <taxon>Imparidentia</taxon>
        <taxon>Neoheterodontei</taxon>
        <taxon>Myida</taxon>
        <taxon>Dreissenoidea</taxon>
        <taxon>Dreissenidae</taxon>
        <taxon>Dreissena</taxon>
    </lineage>
</organism>
<evidence type="ECO:0000313" key="8">
    <source>
        <dbReference type="Proteomes" id="UP000828390"/>
    </source>
</evidence>
<feature type="transmembrane region" description="Helical" evidence="5">
    <location>
        <begin position="585"/>
        <end position="608"/>
    </location>
</feature>
<comment type="caution">
    <text evidence="7">The sequence shown here is derived from an EMBL/GenBank/DDBJ whole genome shotgun (WGS) entry which is preliminary data.</text>
</comment>
<dbReference type="PANTHER" id="PTHR43903">
    <property type="entry name" value="NEUROLIGIN"/>
    <property type="match status" value="1"/>
</dbReference>
<evidence type="ECO:0000256" key="5">
    <source>
        <dbReference type="SAM" id="Phobius"/>
    </source>
</evidence>
<dbReference type="AlphaFoldDB" id="A0A9D4R488"/>
<keyword evidence="5" id="KW-0472">Membrane</keyword>